<evidence type="ECO:0000313" key="2">
    <source>
        <dbReference type="EMBL" id="ORY11431.1"/>
    </source>
</evidence>
<dbReference type="InterPro" id="IPR000182">
    <property type="entry name" value="GNAT_dom"/>
</dbReference>
<keyword evidence="3" id="KW-1185">Reference proteome</keyword>
<dbReference type="PANTHER" id="PTHR42791:SF16">
    <property type="entry name" value="N-ACETYLTRANSFERASE DOMAIN-CONTAINING PROTEIN"/>
    <property type="match status" value="1"/>
</dbReference>
<keyword evidence="2" id="KW-0808">Transferase</keyword>
<organism evidence="2 3">
    <name type="scientific">Clohesyomyces aquaticus</name>
    <dbReference type="NCBI Taxonomy" id="1231657"/>
    <lineage>
        <taxon>Eukaryota</taxon>
        <taxon>Fungi</taxon>
        <taxon>Dikarya</taxon>
        <taxon>Ascomycota</taxon>
        <taxon>Pezizomycotina</taxon>
        <taxon>Dothideomycetes</taxon>
        <taxon>Pleosporomycetidae</taxon>
        <taxon>Pleosporales</taxon>
        <taxon>Lindgomycetaceae</taxon>
        <taxon>Clohesyomyces</taxon>
    </lineage>
</organism>
<comment type="caution">
    <text evidence="2">The sequence shown here is derived from an EMBL/GenBank/DDBJ whole genome shotgun (WGS) entry which is preliminary data.</text>
</comment>
<name>A0A1Y1ZMG2_9PLEO</name>
<dbReference type="CDD" id="cd04301">
    <property type="entry name" value="NAT_SF"/>
    <property type="match status" value="1"/>
</dbReference>
<dbReference type="EMBL" id="MCFA01000061">
    <property type="protein sequence ID" value="ORY11431.1"/>
    <property type="molecule type" value="Genomic_DNA"/>
</dbReference>
<evidence type="ECO:0000259" key="1">
    <source>
        <dbReference type="PROSITE" id="PS51186"/>
    </source>
</evidence>
<dbReference type="OrthoDB" id="2115692at2759"/>
<gene>
    <name evidence="2" type="ORF">BCR34DRAFT_326627</name>
</gene>
<dbReference type="Proteomes" id="UP000193144">
    <property type="component" value="Unassembled WGS sequence"/>
</dbReference>
<dbReference type="STRING" id="1231657.A0A1Y1ZMG2"/>
<dbReference type="InterPro" id="IPR016181">
    <property type="entry name" value="Acyl_CoA_acyltransferase"/>
</dbReference>
<feature type="domain" description="N-acetyltransferase" evidence="1">
    <location>
        <begin position="1"/>
        <end position="223"/>
    </location>
</feature>
<evidence type="ECO:0000313" key="3">
    <source>
        <dbReference type="Proteomes" id="UP000193144"/>
    </source>
</evidence>
<reference evidence="2 3" key="1">
    <citation type="submission" date="2016-07" db="EMBL/GenBank/DDBJ databases">
        <title>Pervasive Adenine N6-methylation of Active Genes in Fungi.</title>
        <authorList>
            <consortium name="DOE Joint Genome Institute"/>
            <person name="Mondo S.J."/>
            <person name="Dannebaum R.O."/>
            <person name="Kuo R.C."/>
            <person name="Labutti K."/>
            <person name="Haridas S."/>
            <person name="Kuo A."/>
            <person name="Salamov A."/>
            <person name="Ahrendt S.R."/>
            <person name="Lipzen A."/>
            <person name="Sullivan W."/>
            <person name="Andreopoulos W.B."/>
            <person name="Clum A."/>
            <person name="Lindquist E."/>
            <person name="Daum C."/>
            <person name="Ramamoorthy G.K."/>
            <person name="Gryganskyi A."/>
            <person name="Culley D."/>
            <person name="Magnuson J.K."/>
            <person name="James T.Y."/>
            <person name="O'Malley M.A."/>
            <person name="Stajich J.E."/>
            <person name="Spatafora J.W."/>
            <person name="Visel A."/>
            <person name="Grigoriev I.V."/>
        </authorList>
    </citation>
    <scope>NUCLEOTIDE SEQUENCE [LARGE SCALE GENOMIC DNA]</scope>
    <source>
        <strain evidence="2 3">CBS 115471</strain>
    </source>
</reference>
<dbReference type="GO" id="GO:0016747">
    <property type="term" value="F:acyltransferase activity, transferring groups other than amino-acyl groups"/>
    <property type="evidence" value="ECO:0007669"/>
    <property type="project" value="InterPro"/>
</dbReference>
<protein>
    <submittedName>
        <fullName evidence="2">Acyl-CoA N-acyltransferase</fullName>
    </submittedName>
</protein>
<dbReference type="AlphaFoldDB" id="A0A1Y1ZMG2"/>
<keyword evidence="2" id="KW-0012">Acyltransferase</keyword>
<proteinExistence type="predicted"/>
<dbReference type="InterPro" id="IPR052523">
    <property type="entry name" value="Trichothecene_AcTrans"/>
</dbReference>
<dbReference type="Gene3D" id="3.40.630.30">
    <property type="match status" value="1"/>
</dbReference>
<dbReference type="PANTHER" id="PTHR42791">
    <property type="entry name" value="GNAT FAMILY ACETYLTRANSFERASE"/>
    <property type="match status" value="1"/>
</dbReference>
<sequence length="253" mass="28997">MPIRPARWSDLPALATMCAAAFYEDELFGTLMHPQRDKYRADYEAYWTRRMRESWWEWTHIWWVAIVQEDGKEVVAGIAEWEFKGTLGDPLRLKAWDPRRAILCTIQTFHKLQTTISPNRAANPDPILHDPVPAAYPFFAHHWKGPRANSIYLDLLCIDPRYRGRGLAQELVQWGLDTARQHHVSASVVSSQAGYKLYRAMGFTDEVGRFTEGEGNPLAKLPSGWILFAEDDTTTSDSKKTQVQHVANFEAAH</sequence>
<dbReference type="SUPFAM" id="SSF55729">
    <property type="entry name" value="Acyl-CoA N-acyltransferases (Nat)"/>
    <property type="match status" value="1"/>
</dbReference>
<dbReference type="PROSITE" id="PS51186">
    <property type="entry name" value="GNAT"/>
    <property type="match status" value="1"/>
</dbReference>
<dbReference type="Pfam" id="PF00583">
    <property type="entry name" value="Acetyltransf_1"/>
    <property type="match status" value="1"/>
</dbReference>
<accession>A0A1Y1ZMG2</accession>